<gene>
    <name evidence="2" type="ORF">O3P69_004658</name>
</gene>
<dbReference type="Proteomes" id="UP001487740">
    <property type="component" value="Unassembled WGS sequence"/>
</dbReference>
<keyword evidence="3" id="KW-1185">Reference proteome</keyword>
<evidence type="ECO:0000313" key="2">
    <source>
        <dbReference type="EMBL" id="KAK8397120.1"/>
    </source>
</evidence>
<name>A0AAW0UAP9_SCYPA</name>
<dbReference type="AlphaFoldDB" id="A0AAW0UAP9"/>
<reference evidence="2 3" key="1">
    <citation type="submission" date="2023-03" db="EMBL/GenBank/DDBJ databases">
        <title>High-quality genome of Scylla paramamosain provides insights in environmental adaptation.</title>
        <authorList>
            <person name="Zhang L."/>
        </authorList>
    </citation>
    <scope>NUCLEOTIDE SEQUENCE [LARGE SCALE GENOMIC DNA]</scope>
    <source>
        <strain evidence="2">LZ_2023a</strain>
        <tissue evidence="2">Muscle</tissue>
    </source>
</reference>
<keyword evidence="1" id="KW-1133">Transmembrane helix</keyword>
<keyword evidence="1" id="KW-0812">Transmembrane</keyword>
<comment type="caution">
    <text evidence="2">The sequence shown here is derived from an EMBL/GenBank/DDBJ whole genome shotgun (WGS) entry which is preliminary data.</text>
</comment>
<keyword evidence="1" id="KW-0472">Membrane</keyword>
<feature type="transmembrane region" description="Helical" evidence="1">
    <location>
        <begin position="63"/>
        <end position="83"/>
    </location>
</feature>
<sequence length="145" mass="16025">MFNGMVGQLQREEADFTTVIGPSPPRLKVVDFLQSYPSDKMTLASLQPSFLPKHLTFIKPFTGIVWLCTLCGIMFWGITYWMLHTLKILRVEGRKVELSNSLLYSIGAIVEEACPDPSYTTTGQHYQACGNDGGYDSGGQLAVGN</sequence>
<protein>
    <submittedName>
        <fullName evidence="2">Uncharacterized protein</fullName>
    </submittedName>
</protein>
<accession>A0AAW0UAP9</accession>
<proteinExistence type="predicted"/>
<dbReference type="EMBL" id="JARAKH010000014">
    <property type="protein sequence ID" value="KAK8397120.1"/>
    <property type="molecule type" value="Genomic_DNA"/>
</dbReference>
<dbReference type="Gene3D" id="1.10.287.70">
    <property type="match status" value="1"/>
</dbReference>
<evidence type="ECO:0000256" key="1">
    <source>
        <dbReference type="SAM" id="Phobius"/>
    </source>
</evidence>
<dbReference type="SUPFAM" id="SSF53850">
    <property type="entry name" value="Periplasmic binding protein-like II"/>
    <property type="match status" value="1"/>
</dbReference>
<evidence type="ECO:0000313" key="3">
    <source>
        <dbReference type="Proteomes" id="UP001487740"/>
    </source>
</evidence>
<organism evidence="2 3">
    <name type="scientific">Scylla paramamosain</name>
    <name type="common">Mud crab</name>
    <dbReference type="NCBI Taxonomy" id="85552"/>
    <lineage>
        <taxon>Eukaryota</taxon>
        <taxon>Metazoa</taxon>
        <taxon>Ecdysozoa</taxon>
        <taxon>Arthropoda</taxon>
        <taxon>Crustacea</taxon>
        <taxon>Multicrustacea</taxon>
        <taxon>Malacostraca</taxon>
        <taxon>Eumalacostraca</taxon>
        <taxon>Eucarida</taxon>
        <taxon>Decapoda</taxon>
        <taxon>Pleocyemata</taxon>
        <taxon>Brachyura</taxon>
        <taxon>Eubrachyura</taxon>
        <taxon>Portunoidea</taxon>
        <taxon>Portunidae</taxon>
        <taxon>Portuninae</taxon>
        <taxon>Scylla</taxon>
    </lineage>
</organism>